<organism evidence="2 3">
    <name type="scientific">Pleuronectes platessa</name>
    <name type="common">European plaice</name>
    <dbReference type="NCBI Taxonomy" id="8262"/>
    <lineage>
        <taxon>Eukaryota</taxon>
        <taxon>Metazoa</taxon>
        <taxon>Chordata</taxon>
        <taxon>Craniata</taxon>
        <taxon>Vertebrata</taxon>
        <taxon>Euteleostomi</taxon>
        <taxon>Actinopterygii</taxon>
        <taxon>Neopterygii</taxon>
        <taxon>Teleostei</taxon>
        <taxon>Neoteleostei</taxon>
        <taxon>Acanthomorphata</taxon>
        <taxon>Carangaria</taxon>
        <taxon>Pleuronectiformes</taxon>
        <taxon>Pleuronectoidei</taxon>
        <taxon>Pleuronectidae</taxon>
        <taxon>Pleuronectes</taxon>
    </lineage>
</organism>
<accession>A0A9N7UXH8</accession>
<evidence type="ECO:0000313" key="3">
    <source>
        <dbReference type="Proteomes" id="UP001153269"/>
    </source>
</evidence>
<gene>
    <name evidence="2" type="ORF">PLEPLA_LOCUS26184</name>
</gene>
<protein>
    <submittedName>
        <fullName evidence="2">Uncharacterized protein</fullName>
    </submittedName>
</protein>
<feature type="compositionally biased region" description="Polar residues" evidence="1">
    <location>
        <begin position="87"/>
        <end position="98"/>
    </location>
</feature>
<proteinExistence type="predicted"/>
<keyword evidence="3" id="KW-1185">Reference proteome</keyword>
<name>A0A9N7UXH8_PLEPL</name>
<comment type="caution">
    <text evidence="2">The sequence shown here is derived from an EMBL/GenBank/DDBJ whole genome shotgun (WGS) entry which is preliminary data.</text>
</comment>
<dbReference type="EMBL" id="CADEAL010002124">
    <property type="protein sequence ID" value="CAB1438237.1"/>
    <property type="molecule type" value="Genomic_DNA"/>
</dbReference>
<evidence type="ECO:0000313" key="2">
    <source>
        <dbReference type="EMBL" id="CAB1438237.1"/>
    </source>
</evidence>
<feature type="region of interest" description="Disordered" evidence="1">
    <location>
        <begin position="78"/>
        <end position="100"/>
    </location>
</feature>
<reference evidence="2" key="1">
    <citation type="submission" date="2020-03" db="EMBL/GenBank/DDBJ databases">
        <authorList>
            <person name="Weist P."/>
        </authorList>
    </citation>
    <scope>NUCLEOTIDE SEQUENCE</scope>
</reference>
<dbReference type="AlphaFoldDB" id="A0A9N7UXH8"/>
<dbReference type="Proteomes" id="UP001153269">
    <property type="component" value="Unassembled WGS sequence"/>
</dbReference>
<sequence length="117" mass="12670">MLVDTSENEAWLVETDACPALSTTQRLMAKLIADALQNEEIREAPVCLRLLSNSWFSGLLASFSMNGRLLLASMLFDSSSSADPSSNAEHPSSDSSSLYIAPQAHLTDLQEIPKTTP</sequence>
<evidence type="ECO:0000256" key="1">
    <source>
        <dbReference type="SAM" id="MobiDB-lite"/>
    </source>
</evidence>